<organism evidence="2 3">
    <name type="scientific">Parapedobacter luteus</name>
    <dbReference type="NCBI Taxonomy" id="623280"/>
    <lineage>
        <taxon>Bacteria</taxon>
        <taxon>Pseudomonadati</taxon>
        <taxon>Bacteroidota</taxon>
        <taxon>Sphingobacteriia</taxon>
        <taxon>Sphingobacteriales</taxon>
        <taxon>Sphingobacteriaceae</taxon>
        <taxon>Parapedobacter</taxon>
    </lineage>
</organism>
<dbReference type="PANTHER" id="PTHR34219">
    <property type="entry name" value="IRON-REGULATED INNER MEMBRANE PROTEIN-RELATED"/>
    <property type="match status" value="1"/>
</dbReference>
<keyword evidence="1" id="KW-0472">Membrane</keyword>
<protein>
    <submittedName>
        <fullName evidence="2">Uncharacterized iron-regulated membrane protein</fullName>
    </submittedName>
</protein>
<keyword evidence="1" id="KW-0812">Transmembrane</keyword>
<gene>
    <name evidence="2" type="ORF">SAMN05660226_00315</name>
</gene>
<name>A0A1T4ZYV5_9SPHI</name>
<feature type="transmembrane region" description="Helical" evidence="1">
    <location>
        <begin position="416"/>
        <end position="440"/>
    </location>
</feature>
<dbReference type="InterPro" id="IPR005625">
    <property type="entry name" value="PepSY-ass_TM"/>
</dbReference>
<keyword evidence="3" id="KW-1185">Reference proteome</keyword>
<feature type="transmembrane region" description="Helical" evidence="1">
    <location>
        <begin position="156"/>
        <end position="179"/>
    </location>
</feature>
<dbReference type="AlphaFoldDB" id="A0A1T4ZYV5"/>
<keyword evidence="1" id="KW-1133">Transmembrane helix</keyword>
<dbReference type="STRING" id="623280.SAMN05660226_00315"/>
<dbReference type="OrthoDB" id="6307929at2"/>
<accession>A0A1T4ZYV5</accession>
<evidence type="ECO:0000313" key="2">
    <source>
        <dbReference type="EMBL" id="SKB27964.1"/>
    </source>
</evidence>
<proteinExistence type="predicted"/>
<evidence type="ECO:0000313" key="3">
    <source>
        <dbReference type="Proteomes" id="UP000190541"/>
    </source>
</evidence>
<dbReference type="Pfam" id="PF03929">
    <property type="entry name" value="PepSY_TM"/>
    <property type="match status" value="1"/>
</dbReference>
<sequence>MSKRAGKAESNKKLFWRLHHWVGLYTGILIGVLSLTGAIAVFIPEIDELIVKHYYHAASVPSPSGIPQFGKSIDSLIKRYPDYSSLTINLPDQDGQTAKADMTIRPPDQDGLVRYDFFIDAGMDRIVGQRNQQNSLANYLRQMHVRLYEGYWGRQLVGLGGIALAVVAITGLLIYGNFMKKQAWPNLRKTLDMRIIMADWHKLLGISAMAFNLVIALTGAWLGLQPWLMRWLEIETPNTFKAPIVMEADADKTQYIDWQAVLAATKTEFPELIPRHLAPSTNGSASITVRGNIAGQIYERNINTLVISKSGYTPIFKYDVREQSFGHKFYFIQEAVHFGDFGGLLLKAVYAILGLTSGFLSISGFVIFLFRRNKKKGNSTAPTSPWKTTFVYSMLVLLFLIVIALISLFIGYTQAALVAGIVINVLLITLIAYSLVRYVIVRCRGKRQAGIH</sequence>
<feature type="transmembrane region" description="Helical" evidence="1">
    <location>
        <begin position="200"/>
        <end position="222"/>
    </location>
</feature>
<feature type="transmembrane region" description="Helical" evidence="1">
    <location>
        <begin position="348"/>
        <end position="370"/>
    </location>
</feature>
<dbReference type="PANTHER" id="PTHR34219:SF3">
    <property type="entry name" value="BLL7967 PROTEIN"/>
    <property type="match status" value="1"/>
</dbReference>
<feature type="transmembrane region" description="Helical" evidence="1">
    <location>
        <begin position="390"/>
        <end position="410"/>
    </location>
</feature>
<dbReference type="EMBL" id="FUYS01000001">
    <property type="protein sequence ID" value="SKB27964.1"/>
    <property type="molecule type" value="Genomic_DNA"/>
</dbReference>
<feature type="transmembrane region" description="Helical" evidence="1">
    <location>
        <begin position="21"/>
        <end position="43"/>
    </location>
</feature>
<dbReference type="RefSeq" id="WP_079715033.1">
    <property type="nucleotide sequence ID" value="NZ_FUYS01000001.1"/>
</dbReference>
<evidence type="ECO:0000256" key="1">
    <source>
        <dbReference type="SAM" id="Phobius"/>
    </source>
</evidence>
<dbReference type="Proteomes" id="UP000190541">
    <property type="component" value="Unassembled WGS sequence"/>
</dbReference>
<reference evidence="2 3" key="1">
    <citation type="submission" date="2017-02" db="EMBL/GenBank/DDBJ databases">
        <authorList>
            <person name="Peterson S.W."/>
        </authorList>
    </citation>
    <scope>NUCLEOTIDE SEQUENCE [LARGE SCALE GENOMIC DNA]</scope>
    <source>
        <strain evidence="2 3">DSM 22899</strain>
    </source>
</reference>